<keyword evidence="2" id="KW-1185">Reference proteome</keyword>
<evidence type="ECO:0000313" key="1">
    <source>
        <dbReference type="EMBL" id="GIY88339.1"/>
    </source>
</evidence>
<protein>
    <submittedName>
        <fullName evidence="1">Uncharacterized protein</fullName>
    </submittedName>
</protein>
<gene>
    <name evidence="1" type="ORF">CEXT_577672</name>
</gene>
<dbReference type="AlphaFoldDB" id="A0AAV4X3I1"/>
<name>A0AAV4X3I1_CAEEX</name>
<comment type="caution">
    <text evidence="1">The sequence shown here is derived from an EMBL/GenBank/DDBJ whole genome shotgun (WGS) entry which is preliminary data.</text>
</comment>
<proteinExistence type="predicted"/>
<sequence>MLEDDDETEGSSNVLSPFGNHVLRVNTFVRNFDKDYNLLCIPNTLHTAEFQKCLHDIVIKAVSNPKYREIFENILIMNSDEAVKSNENLDEKVENNSEIFLNHQIGKKNGTILNCCVKKIKKKYASLSMVKKTRRHKRHKMHTIRNKMFQSLSNTISSKSINDNDTVLPFPTTDFDVIDYSPKPGKYAAVENIPLSNNSAAKSFPILSPINVEKSVKIDKQIKKHSDEFFNIIESDNESSLNSDKGKSENTYEVLDCMEKKIKKKSQKYDADMACNSPFQNLHEISAGEKNKESDTILSFTTTNSHGNQYSPKPEKYAAVEKVSFSNNGAAKNIPISNPSDAEKFEKMDDNIKEKLEECLNMIESDNESTLNSDKEKIKNKDEALEYMEKKKKKKKESQKYETDMACNSHFQNLHQMSAREKIKRE</sequence>
<evidence type="ECO:0000313" key="2">
    <source>
        <dbReference type="Proteomes" id="UP001054945"/>
    </source>
</evidence>
<dbReference type="EMBL" id="BPLR01017053">
    <property type="protein sequence ID" value="GIY88339.1"/>
    <property type="molecule type" value="Genomic_DNA"/>
</dbReference>
<organism evidence="1 2">
    <name type="scientific">Caerostris extrusa</name>
    <name type="common">Bark spider</name>
    <name type="synonym">Caerostris bankana</name>
    <dbReference type="NCBI Taxonomy" id="172846"/>
    <lineage>
        <taxon>Eukaryota</taxon>
        <taxon>Metazoa</taxon>
        <taxon>Ecdysozoa</taxon>
        <taxon>Arthropoda</taxon>
        <taxon>Chelicerata</taxon>
        <taxon>Arachnida</taxon>
        <taxon>Araneae</taxon>
        <taxon>Araneomorphae</taxon>
        <taxon>Entelegynae</taxon>
        <taxon>Araneoidea</taxon>
        <taxon>Araneidae</taxon>
        <taxon>Caerostris</taxon>
    </lineage>
</organism>
<reference evidence="1 2" key="1">
    <citation type="submission" date="2021-06" db="EMBL/GenBank/DDBJ databases">
        <title>Caerostris extrusa draft genome.</title>
        <authorList>
            <person name="Kono N."/>
            <person name="Arakawa K."/>
        </authorList>
    </citation>
    <scope>NUCLEOTIDE SEQUENCE [LARGE SCALE GENOMIC DNA]</scope>
</reference>
<dbReference type="Proteomes" id="UP001054945">
    <property type="component" value="Unassembled WGS sequence"/>
</dbReference>
<accession>A0AAV4X3I1</accession>